<accession>A0A6H5J0V3</accession>
<dbReference type="AlphaFoldDB" id="A0A6H5J0V3"/>
<keyword evidence="3" id="KW-1185">Reference proteome</keyword>
<dbReference type="Gene3D" id="1.25.40.20">
    <property type="entry name" value="Ankyrin repeat-containing domain"/>
    <property type="match status" value="3"/>
</dbReference>
<gene>
    <name evidence="2" type="ORF">TBRA_LOCUS15192</name>
</gene>
<dbReference type="InterPro" id="IPR052391">
    <property type="entry name" value="E3_Ligase-Neurotoxin"/>
</dbReference>
<dbReference type="Proteomes" id="UP000479190">
    <property type="component" value="Unassembled WGS sequence"/>
</dbReference>
<dbReference type="SMART" id="SM00248">
    <property type="entry name" value="ANK"/>
    <property type="match status" value="4"/>
</dbReference>
<dbReference type="Pfam" id="PF12796">
    <property type="entry name" value="Ank_2"/>
    <property type="match status" value="1"/>
</dbReference>
<feature type="repeat" description="ANK" evidence="1">
    <location>
        <begin position="13"/>
        <end position="45"/>
    </location>
</feature>
<dbReference type="PROSITE" id="PS50297">
    <property type="entry name" value="ANK_REP_REGION"/>
    <property type="match status" value="3"/>
</dbReference>
<dbReference type="PROSITE" id="PS50088">
    <property type="entry name" value="ANK_REPEAT"/>
    <property type="match status" value="3"/>
</dbReference>
<dbReference type="SUPFAM" id="SSF48403">
    <property type="entry name" value="Ankyrin repeat"/>
    <property type="match status" value="1"/>
</dbReference>
<dbReference type="Pfam" id="PF00023">
    <property type="entry name" value="Ank"/>
    <property type="match status" value="1"/>
</dbReference>
<evidence type="ECO:0000313" key="2">
    <source>
        <dbReference type="EMBL" id="CAB0043604.1"/>
    </source>
</evidence>
<sequence length="334" mass="38239">MHQTVQVNARDNEGKSPLHLALSRGCQNLAELLLRRGTDLTLADEDGLTPLHHECNRFGDDNLTEMLFDISDESNQLMQVNARDNFGNTPLHLALNHDRKKAAETLLRRNADPNLVNEDGTPLHIICQGFWDGDLTKIFFDIIDELEQAVEVNSKNKLGQTPLQLAVANLMPNAVDVLLDHGADLSSFDLSTILPEIYSDEKFEVEYSKQWLRRQLTLTSSVVAVVERLEKRGYELDQSEALTIMKLFSKYGLFEKSMDLGKCWFDDEKFVTKAKKILVKADLSLYDLIQLRPEEATQLLTYEDYFNFAKSVHWWEGKLLITHWEACYIFDISS</sequence>
<name>A0A6H5J0V3_9HYME</name>
<dbReference type="PANTHER" id="PTHR24133:SF40">
    <property type="entry name" value="ANKYRIN REPEAT DOMAIN 44"/>
    <property type="match status" value="1"/>
</dbReference>
<dbReference type="InterPro" id="IPR036770">
    <property type="entry name" value="Ankyrin_rpt-contain_sf"/>
</dbReference>
<evidence type="ECO:0000256" key="1">
    <source>
        <dbReference type="PROSITE-ProRule" id="PRU00023"/>
    </source>
</evidence>
<dbReference type="OrthoDB" id="194358at2759"/>
<reference evidence="2 3" key="1">
    <citation type="submission" date="2020-02" db="EMBL/GenBank/DDBJ databases">
        <authorList>
            <person name="Ferguson B K."/>
        </authorList>
    </citation>
    <scope>NUCLEOTIDE SEQUENCE [LARGE SCALE GENOMIC DNA]</scope>
</reference>
<proteinExistence type="predicted"/>
<feature type="repeat" description="ANK" evidence="1">
    <location>
        <begin position="86"/>
        <end position="118"/>
    </location>
</feature>
<dbReference type="InterPro" id="IPR002110">
    <property type="entry name" value="Ankyrin_rpt"/>
</dbReference>
<dbReference type="PANTHER" id="PTHR24133">
    <property type="entry name" value="ANKYRIN DOMAIN-CONTAINING"/>
    <property type="match status" value="1"/>
</dbReference>
<feature type="repeat" description="ANK" evidence="1">
    <location>
        <begin position="158"/>
        <end position="190"/>
    </location>
</feature>
<dbReference type="EMBL" id="CADCXV010001338">
    <property type="protein sequence ID" value="CAB0043604.1"/>
    <property type="molecule type" value="Genomic_DNA"/>
</dbReference>
<keyword evidence="1" id="KW-0040">ANK repeat</keyword>
<organism evidence="2 3">
    <name type="scientific">Trichogramma brassicae</name>
    <dbReference type="NCBI Taxonomy" id="86971"/>
    <lineage>
        <taxon>Eukaryota</taxon>
        <taxon>Metazoa</taxon>
        <taxon>Ecdysozoa</taxon>
        <taxon>Arthropoda</taxon>
        <taxon>Hexapoda</taxon>
        <taxon>Insecta</taxon>
        <taxon>Pterygota</taxon>
        <taxon>Neoptera</taxon>
        <taxon>Endopterygota</taxon>
        <taxon>Hymenoptera</taxon>
        <taxon>Apocrita</taxon>
        <taxon>Proctotrupomorpha</taxon>
        <taxon>Chalcidoidea</taxon>
        <taxon>Trichogrammatidae</taxon>
        <taxon>Trichogramma</taxon>
    </lineage>
</organism>
<protein>
    <submittedName>
        <fullName evidence="2">Uncharacterized protein</fullName>
    </submittedName>
</protein>
<evidence type="ECO:0000313" key="3">
    <source>
        <dbReference type="Proteomes" id="UP000479190"/>
    </source>
</evidence>